<dbReference type="AlphaFoldDB" id="A0A450YS23"/>
<gene>
    <name evidence="1" type="ORF">BECKTC1821E_GA0114239_103331</name>
</gene>
<organism evidence="1">
    <name type="scientific">Candidatus Kentrum sp. TC</name>
    <dbReference type="NCBI Taxonomy" id="2126339"/>
    <lineage>
        <taxon>Bacteria</taxon>
        <taxon>Pseudomonadati</taxon>
        <taxon>Pseudomonadota</taxon>
        <taxon>Gammaproteobacteria</taxon>
        <taxon>Candidatus Kentrum</taxon>
    </lineage>
</organism>
<reference evidence="1" key="1">
    <citation type="submission" date="2019-02" db="EMBL/GenBank/DDBJ databases">
        <authorList>
            <person name="Gruber-Vodicka R. H."/>
            <person name="Seah K. B. B."/>
        </authorList>
    </citation>
    <scope>NUCLEOTIDE SEQUENCE</scope>
    <source>
        <strain evidence="1">BECK_BZ125</strain>
    </source>
</reference>
<proteinExistence type="predicted"/>
<accession>A0A450YS23</accession>
<dbReference type="EMBL" id="CAADFT010000033">
    <property type="protein sequence ID" value="VFK44302.1"/>
    <property type="molecule type" value="Genomic_DNA"/>
</dbReference>
<evidence type="ECO:0000313" key="1">
    <source>
        <dbReference type="EMBL" id="VFK44302.1"/>
    </source>
</evidence>
<name>A0A450YS23_9GAMM</name>
<protein>
    <submittedName>
        <fullName evidence="1">Uncharacterized protein</fullName>
    </submittedName>
</protein>
<sequence>MPHLTSRKQRKVRFSRMNPNNISAPVAFFTLFLFNRSLDFNLINFMIKN</sequence>